<accession>A0A1G2SC79</accession>
<dbReference type="Proteomes" id="UP000178817">
    <property type="component" value="Unassembled WGS sequence"/>
</dbReference>
<feature type="domain" description="Large ribosomal subunit protein bL9 C-terminal" evidence="9">
    <location>
        <begin position="69"/>
        <end position="144"/>
    </location>
</feature>
<sequence>MKIIFLKDVPRIAKKYDVKDVADGHGRHLVMQKVAELATKEALTRIETKKLADVSQKKMNEELLMKTLATLDGASITFYGKANEKGHLFASIHREEVLAELKRALRIELHPDYLVLDKPLKELGEFQIPVVVGKSRAVLTVNVMAEK</sequence>
<dbReference type="GO" id="GO:0006412">
    <property type="term" value="P:translation"/>
    <property type="evidence" value="ECO:0007669"/>
    <property type="project" value="InterPro"/>
</dbReference>
<dbReference type="AlphaFoldDB" id="A0A1G2SC79"/>
<dbReference type="GO" id="GO:0003735">
    <property type="term" value="F:structural constituent of ribosome"/>
    <property type="evidence" value="ECO:0007669"/>
    <property type="project" value="InterPro"/>
</dbReference>
<keyword evidence="2" id="KW-0699">rRNA-binding</keyword>
<evidence type="ECO:0000313" key="11">
    <source>
        <dbReference type="Proteomes" id="UP000178817"/>
    </source>
</evidence>
<evidence type="ECO:0000256" key="4">
    <source>
        <dbReference type="ARBA" id="ARBA00022980"/>
    </source>
</evidence>
<dbReference type="GO" id="GO:0019843">
    <property type="term" value="F:rRNA binding"/>
    <property type="evidence" value="ECO:0007669"/>
    <property type="project" value="UniProtKB-KW"/>
</dbReference>
<comment type="similarity">
    <text evidence="1">Belongs to the bacterial ribosomal protein bL9 family.</text>
</comment>
<comment type="caution">
    <text evidence="10">The sequence shown here is derived from an EMBL/GenBank/DDBJ whole genome shotgun (WGS) entry which is preliminary data.</text>
</comment>
<dbReference type="NCBIfam" id="TIGR00158">
    <property type="entry name" value="L9"/>
    <property type="match status" value="1"/>
</dbReference>
<dbReference type="InterPro" id="IPR020594">
    <property type="entry name" value="Ribosomal_bL9_bac/chp"/>
</dbReference>
<dbReference type="InterPro" id="IPR036791">
    <property type="entry name" value="Ribosomal_bL9_C_sf"/>
</dbReference>
<evidence type="ECO:0000256" key="5">
    <source>
        <dbReference type="ARBA" id="ARBA00023274"/>
    </source>
</evidence>
<dbReference type="Gene3D" id="3.40.5.10">
    <property type="entry name" value="Ribosomal protein L9, N-terminal domain"/>
    <property type="match status" value="1"/>
</dbReference>
<protein>
    <recommendedName>
        <fullName evidence="6">Large ribosomal subunit protein bL9</fullName>
    </recommendedName>
    <alternativeName>
        <fullName evidence="7">50S ribosomal protein L9</fullName>
    </alternativeName>
</protein>
<dbReference type="Pfam" id="PF03948">
    <property type="entry name" value="Ribosomal_L9_C"/>
    <property type="match status" value="1"/>
</dbReference>
<keyword evidence="3" id="KW-0694">RNA-binding</keyword>
<evidence type="ECO:0000259" key="9">
    <source>
        <dbReference type="Pfam" id="PF03948"/>
    </source>
</evidence>
<gene>
    <name evidence="10" type="ORF">A3B07_01780</name>
</gene>
<dbReference type="Gene3D" id="3.10.430.100">
    <property type="entry name" value="Ribosomal protein L9, C-terminal domain"/>
    <property type="match status" value="1"/>
</dbReference>
<dbReference type="STRING" id="1802726.A3B07_01780"/>
<evidence type="ECO:0000256" key="7">
    <source>
        <dbReference type="ARBA" id="ARBA00035456"/>
    </source>
</evidence>
<dbReference type="GO" id="GO:1990904">
    <property type="term" value="C:ribonucleoprotein complex"/>
    <property type="evidence" value="ECO:0007669"/>
    <property type="project" value="UniProtKB-KW"/>
</dbReference>
<name>A0A1G2SC79_9BACT</name>
<keyword evidence="4 10" id="KW-0689">Ribosomal protein</keyword>
<dbReference type="GO" id="GO:0005840">
    <property type="term" value="C:ribosome"/>
    <property type="evidence" value="ECO:0007669"/>
    <property type="project" value="UniProtKB-KW"/>
</dbReference>
<dbReference type="InterPro" id="IPR036935">
    <property type="entry name" value="Ribosomal_bL9_N_sf"/>
</dbReference>
<evidence type="ECO:0000256" key="1">
    <source>
        <dbReference type="ARBA" id="ARBA00010605"/>
    </source>
</evidence>
<dbReference type="InterPro" id="IPR020069">
    <property type="entry name" value="Ribosomal_bL9_C"/>
</dbReference>
<organism evidence="10 11">
    <name type="scientific">Candidatus Yonathbacteria bacterium RIFCSPLOWO2_01_FULL_43_27</name>
    <dbReference type="NCBI Taxonomy" id="1802726"/>
    <lineage>
        <taxon>Bacteria</taxon>
        <taxon>Candidatus Yonathiibacteriota</taxon>
    </lineage>
</organism>
<dbReference type="PANTHER" id="PTHR21368">
    <property type="entry name" value="50S RIBOSOMAL PROTEIN L9"/>
    <property type="match status" value="1"/>
</dbReference>
<dbReference type="Pfam" id="PF01281">
    <property type="entry name" value="Ribosomal_L9_N"/>
    <property type="match status" value="1"/>
</dbReference>
<evidence type="ECO:0000313" key="10">
    <source>
        <dbReference type="EMBL" id="OHA82644.1"/>
    </source>
</evidence>
<evidence type="ECO:0000256" key="2">
    <source>
        <dbReference type="ARBA" id="ARBA00022730"/>
    </source>
</evidence>
<feature type="domain" description="Ribosomal protein L9" evidence="8">
    <location>
        <begin position="1"/>
        <end position="44"/>
    </location>
</feature>
<dbReference type="InterPro" id="IPR020070">
    <property type="entry name" value="Ribosomal_bL9_N"/>
</dbReference>
<dbReference type="SUPFAM" id="SSF55658">
    <property type="entry name" value="L9 N-domain-like"/>
    <property type="match status" value="1"/>
</dbReference>
<evidence type="ECO:0000256" key="6">
    <source>
        <dbReference type="ARBA" id="ARBA00035292"/>
    </source>
</evidence>
<dbReference type="InterPro" id="IPR000244">
    <property type="entry name" value="Ribosomal_bL9"/>
</dbReference>
<dbReference type="EMBL" id="MHUV01000005">
    <property type="protein sequence ID" value="OHA82644.1"/>
    <property type="molecule type" value="Genomic_DNA"/>
</dbReference>
<reference evidence="10 11" key="1">
    <citation type="journal article" date="2016" name="Nat. Commun.">
        <title>Thousands of microbial genomes shed light on interconnected biogeochemical processes in an aquifer system.</title>
        <authorList>
            <person name="Anantharaman K."/>
            <person name="Brown C.T."/>
            <person name="Hug L.A."/>
            <person name="Sharon I."/>
            <person name="Castelle C.J."/>
            <person name="Probst A.J."/>
            <person name="Thomas B.C."/>
            <person name="Singh A."/>
            <person name="Wilkins M.J."/>
            <person name="Karaoz U."/>
            <person name="Brodie E.L."/>
            <person name="Williams K.H."/>
            <person name="Hubbard S.S."/>
            <person name="Banfield J.F."/>
        </authorList>
    </citation>
    <scope>NUCLEOTIDE SEQUENCE [LARGE SCALE GENOMIC DNA]</scope>
</reference>
<evidence type="ECO:0000259" key="8">
    <source>
        <dbReference type="Pfam" id="PF01281"/>
    </source>
</evidence>
<evidence type="ECO:0000256" key="3">
    <source>
        <dbReference type="ARBA" id="ARBA00022884"/>
    </source>
</evidence>
<proteinExistence type="inferred from homology"/>
<dbReference type="InterPro" id="IPR009027">
    <property type="entry name" value="Ribosomal_bL9/RNase_H1_N"/>
</dbReference>
<keyword evidence="5" id="KW-0687">Ribonucleoprotein</keyword>
<dbReference type="SUPFAM" id="SSF55653">
    <property type="entry name" value="Ribosomal protein L9 C-domain"/>
    <property type="match status" value="1"/>
</dbReference>